<evidence type="ECO:0000256" key="5">
    <source>
        <dbReference type="PROSITE-ProRule" id="PRU00169"/>
    </source>
</evidence>
<name>A0A9J6ZGK3_9BACL</name>
<dbReference type="PROSITE" id="PS50930">
    <property type="entry name" value="HTH_LYTTR"/>
    <property type="match status" value="1"/>
</dbReference>
<evidence type="ECO:0000256" key="3">
    <source>
        <dbReference type="ARBA" id="ARBA00023159"/>
    </source>
</evidence>
<evidence type="ECO:0000256" key="2">
    <source>
        <dbReference type="ARBA" id="ARBA00023012"/>
    </source>
</evidence>
<accession>A0A9J6ZGK3</accession>
<keyword evidence="3" id="KW-0010">Activator</keyword>
<dbReference type="Gene3D" id="3.40.50.2300">
    <property type="match status" value="1"/>
</dbReference>
<feature type="domain" description="Response regulatory" evidence="6">
    <location>
        <begin position="2"/>
        <end position="124"/>
    </location>
</feature>
<dbReference type="KEGG" id="plig:NAG76_03380"/>
<keyword evidence="8" id="KW-0238">DNA-binding</keyword>
<protein>
    <submittedName>
        <fullName evidence="8">LytTR family DNA-binding domain-containing protein</fullName>
    </submittedName>
</protein>
<dbReference type="Gene3D" id="2.40.50.1020">
    <property type="entry name" value="LytTr DNA-binding domain"/>
    <property type="match status" value="1"/>
</dbReference>
<dbReference type="GO" id="GO:0003677">
    <property type="term" value="F:DNA binding"/>
    <property type="evidence" value="ECO:0007669"/>
    <property type="project" value="UniProtKB-KW"/>
</dbReference>
<dbReference type="PANTHER" id="PTHR37299:SF3">
    <property type="entry name" value="STAGE 0 SPORULATION PROTEIN A HOMOLOG"/>
    <property type="match status" value="1"/>
</dbReference>
<dbReference type="SMART" id="SM00850">
    <property type="entry name" value="LytTR"/>
    <property type="match status" value="1"/>
</dbReference>
<dbReference type="PANTHER" id="PTHR37299">
    <property type="entry name" value="TRANSCRIPTIONAL REGULATOR-RELATED"/>
    <property type="match status" value="1"/>
</dbReference>
<comment type="function">
    <text evidence="4">Required for high-level post-exponential phase expression of a series of secreted proteins.</text>
</comment>
<sequence length="243" mass="28251">MKVIICEDELEQRQQIHATIINYAMFSEPSIEVVLSASGPNEVLTYLKDYQADCFFLDIELNSALTGIDLAAEIRKKDPLANIIFVTTHAEKLKLTFTYKLAALDFIVKDQYAKFTEQVKESLQVAFNKYVQIGQVVDTDFFQIKIGEKIKNIPYNNIYYFETSVQQHKIELHEKNGRYEFYGRIKEIEEINGPFFRCHKSYIVNINHIKEVDKRSKLLTMSNGALCPVSFRLMKELLEKVEL</sequence>
<keyword evidence="5" id="KW-0597">Phosphoprotein</keyword>
<keyword evidence="1" id="KW-0963">Cytoplasm</keyword>
<evidence type="ECO:0000256" key="1">
    <source>
        <dbReference type="ARBA" id="ARBA00022490"/>
    </source>
</evidence>
<keyword evidence="2" id="KW-0902">Two-component regulatory system</keyword>
<gene>
    <name evidence="8" type="ORF">NAG76_03380</name>
</gene>
<dbReference type="InterPro" id="IPR001789">
    <property type="entry name" value="Sig_transdc_resp-reg_receiver"/>
</dbReference>
<dbReference type="InterPro" id="IPR007492">
    <property type="entry name" value="LytTR_DNA-bd_dom"/>
</dbReference>
<dbReference type="EMBL" id="CP097899">
    <property type="protein sequence ID" value="URN95314.1"/>
    <property type="molecule type" value="Genomic_DNA"/>
</dbReference>
<feature type="domain" description="HTH LytTR-type" evidence="7">
    <location>
        <begin position="142"/>
        <end position="243"/>
    </location>
</feature>
<dbReference type="InterPro" id="IPR011006">
    <property type="entry name" value="CheY-like_superfamily"/>
</dbReference>
<dbReference type="PROSITE" id="PS50110">
    <property type="entry name" value="RESPONSE_REGULATORY"/>
    <property type="match status" value="1"/>
</dbReference>
<evidence type="ECO:0000256" key="4">
    <source>
        <dbReference type="ARBA" id="ARBA00037164"/>
    </source>
</evidence>
<organism evidence="8 9">
    <name type="scientific">Candidatus Pristimantibacillus lignocellulolyticus</name>
    <dbReference type="NCBI Taxonomy" id="2994561"/>
    <lineage>
        <taxon>Bacteria</taxon>
        <taxon>Bacillati</taxon>
        <taxon>Bacillota</taxon>
        <taxon>Bacilli</taxon>
        <taxon>Bacillales</taxon>
        <taxon>Paenibacillaceae</taxon>
        <taxon>Candidatus Pristimantibacillus</taxon>
    </lineage>
</organism>
<evidence type="ECO:0000313" key="8">
    <source>
        <dbReference type="EMBL" id="URN95314.1"/>
    </source>
</evidence>
<dbReference type="Pfam" id="PF04397">
    <property type="entry name" value="LytTR"/>
    <property type="match status" value="1"/>
</dbReference>
<dbReference type="Proteomes" id="UP001056756">
    <property type="component" value="Chromosome"/>
</dbReference>
<dbReference type="Pfam" id="PF00072">
    <property type="entry name" value="Response_reg"/>
    <property type="match status" value="1"/>
</dbReference>
<proteinExistence type="predicted"/>
<dbReference type="InterPro" id="IPR046947">
    <property type="entry name" value="LytR-like"/>
</dbReference>
<reference evidence="8" key="1">
    <citation type="submission" date="2022-05" db="EMBL/GenBank/DDBJ databases">
        <title>Novel bacterial taxa in a minimal lignocellulolytic consortium and its capacity to transform plastics disclosed by genome-resolved metagenomics.</title>
        <authorList>
            <person name="Rodriguez C.A.D."/>
            <person name="Diaz-Garcia L."/>
            <person name="Herrera K."/>
            <person name="Tarazona N.A."/>
            <person name="Sproer C."/>
            <person name="Overmann J."/>
            <person name="Jimenez D.J."/>
        </authorList>
    </citation>
    <scope>NUCLEOTIDE SEQUENCE</scope>
    <source>
        <strain evidence="8">MAG5</strain>
    </source>
</reference>
<dbReference type="AlphaFoldDB" id="A0A9J6ZGK3"/>
<evidence type="ECO:0000259" key="7">
    <source>
        <dbReference type="PROSITE" id="PS50930"/>
    </source>
</evidence>
<dbReference type="SUPFAM" id="SSF52172">
    <property type="entry name" value="CheY-like"/>
    <property type="match status" value="1"/>
</dbReference>
<dbReference type="SMART" id="SM00448">
    <property type="entry name" value="REC"/>
    <property type="match status" value="1"/>
</dbReference>
<evidence type="ECO:0000313" key="9">
    <source>
        <dbReference type="Proteomes" id="UP001056756"/>
    </source>
</evidence>
<dbReference type="GO" id="GO:0000156">
    <property type="term" value="F:phosphorelay response regulator activity"/>
    <property type="evidence" value="ECO:0007669"/>
    <property type="project" value="InterPro"/>
</dbReference>
<evidence type="ECO:0000259" key="6">
    <source>
        <dbReference type="PROSITE" id="PS50110"/>
    </source>
</evidence>
<feature type="modified residue" description="4-aspartylphosphate" evidence="5">
    <location>
        <position position="58"/>
    </location>
</feature>